<dbReference type="Proteomes" id="UP001237642">
    <property type="component" value="Unassembled WGS sequence"/>
</dbReference>
<gene>
    <name evidence="4" type="ORF">POM88_014491</name>
</gene>
<comment type="catalytic activity">
    <reaction evidence="2">
        <text>ATP + H2O = ADP + phosphate + H(+)</text>
        <dbReference type="Rhea" id="RHEA:13065"/>
        <dbReference type="ChEBI" id="CHEBI:15377"/>
        <dbReference type="ChEBI" id="CHEBI:15378"/>
        <dbReference type="ChEBI" id="CHEBI:30616"/>
        <dbReference type="ChEBI" id="CHEBI:43474"/>
        <dbReference type="ChEBI" id="CHEBI:456216"/>
        <dbReference type="EC" id="3.6.4.13"/>
    </reaction>
</comment>
<accession>A0AAD8J0G0</accession>
<organism evidence="4 5">
    <name type="scientific">Heracleum sosnowskyi</name>
    <dbReference type="NCBI Taxonomy" id="360622"/>
    <lineage>
        <taxon>Eukaryota</taxon>
        <taxon>Viridiplantae</taxon>
        <taxon>Streptophyta</taxon>
        <taxon>Embryophyta</taxon>
        <taxon>Tracheophyta</taxon>
        <taxon>Spermatophyta</taxon>
        <taxon>Magnoliopsida</taxon>
        <taxon>eudicotyledons</taxon>
        <taxon>Gunneridae</taxon>
        <taxon>Pentapetalae</taxon>
        <taxon>asterids</taxon>
        <taxon>campanulids</taxon>
        <taxon>Apiales</taxon>
        <taxon>Apiaceae</taxon>
        <taxon>Apioideae</taxon>
        <taxon>apioid superclade</taxon>
        <taxon>Tordylieae</taxon>
        <taxon>Tordyliinae</taxon>
        <taxon>Heracleum</taxon>
    </lineage>
</organism>
<reference evidence="4" key="1">
    <citation type="submission" date="2023-02" db="EMBL/GenBank/DDBJ databases">
        <title>Genome of toxic invasive species Heracleum sosnowskyi carries increased number of genes despite the absence of recent whole-genome duplications.</title>
        <authorList>
            <person name="Schelkunov M."/>
            <person name="Shtratnikova V."/>
            <person name="Makarenko M."/>
            <person name="Klepikova A."/>
            <person name="Omelchenko D."/>
            <person name="Novikova G."/>
            <person name="Obukhova E."/>
            <person name="Bogdanov V."/>
            <person name="Penin A."/>
            <person name="Logacheva M."/>
        </authorList>
    </citation>
    <scope>NUCLEOTIDE SEQUENCE</scope>
    <source>
        <strain evidence="4">Hsosn_3</strain>
        <tissue evidence="4">Leaf</tissue>
    </source>
</reference>
<dbReference type="CDD" id="cd18791">
    <property type="entry name" value="SF2_C_RHA"/>
    <property type="match status" value="1"/>
</dbReference>
<dbReference type="Pfam" id="PF00271">
    <property type="entry name" value="Helicase_C"/>
    <property type="match status" value="1"/>
</dbReference>
<dbReference type="InterPro" id="IPR027417">
    <property type="entry name" value="P-loop_NTPase"/>
</dbReference>
<dbReference type="InterPro" id="IPR001650">
    <property type="entry name" value="Helicase_C-like"/>
</dbReference>
<evidence type="ECO:0000256" key="1">
    <source>
        <dbReference type="ARBA" id="ARBA00012552"/>
    </source>
</evidence>
<evidence type="ECO:0000313" key="5">
    <source>
        <dbReference type="Proteomes" id="UP001237642"/>
    </source>
</evidence>
<evidence type="ECO:0000256" key="2">
    <source>
        <dbReference type="ARBA" id="ARBA00047984"/>
    </source>
</evidence>
<dbReference type="Gene3D" id="3.40.50.300">
    <property type="entry name" value="P-loop containing nucleotide triphosphate hydrolases"/>
    <property type="match status" value="1"/>
</dbReference>
<dbReference type="SMART" id="SM00490">
    <property type="entry name" value="HELICc"/>
    <property type="match status" value="1"/>
</dbReference>
<sequence length="124" mass="13840">MHNGCDTFHLFGAVAGHLYQECTKAINDFVFSPTSRGKRKMVISTNIAETSLTLEGVVYGVDSGFSKQRFYKTRLPNIYYNHITDVENLIVAPISKASARQRAGRGGRVRPGKCLLDNLRYVVN</sequence>
<proteinExistence type="predicted"/>
<dbReference type="AlphaFoldDB" id="A0AAD8J0G0"/>
<dbReference type="SUPFAM" id="SSF52540">
    <property type="entry name" value="P-loop containing nucleoside triphosphate hydrolases"/>
    <property type="match status" value="1"/>
</dbReference>
<name>A0AAD8J0G0_9APIA</name>
<comment type="caution">
    <text evidence="4">The sequence shown here is derived from an EMBL/GenBank/DDBJ whole genome shotgun (WGS) entry which is preliminary data.</text>
</comment>
<dbReference type="PANTHER" id="PTHR18934">
    <property type="entry name" value="ATP-DEPENDENT RNA HELICASE"/>
    <property type="match status" value="1"/>
</dbReference>
<dbReference type="GO" id="GO:0003723">
    <property type="term" value="F:RNA binding"/>
    <property type="evidence" value="ECO:0007669"/>
    <property type="project" value="TreeGrafter"/>
</dbReference>
<dbReference type="PROSITE" id="PS51194">
    <property type="entry name" value="HELICASE_CTER"/>
    <property type="match status" value="1"/>
</dbReference>
<feature type="domain" description="Helicase C-terminal" evidence="3">
    <location>
        <begin position="1"/>
        <end position="124"/>
    </location>
</feature>
<evidence type="ECO:0000313" key="4">
    <source>
        <dbReference type="EMBL" id="KAK1395435.1"/>
    </source>
</evidence>
<dbReference type="PANTHER" id="PTHR18934:SF136">
    <property type="entry name" value="ATP-DEPENDENT RNA HELICASE DHX35-RELATED"/>
    <property type="match status" value="1"/>
</dbReference>
<dbReference type="EMBL" id="JAUIZM010000003">
    <property type="protein sequence ID" value="KAK1395435.1"/>
    <property type="molecule type" value="Genomic_DNA"/>
</dbReference>
<dbReference type="EC" id="3.6.4.13" evidence="1"/>
<protein>
    <recommendedName>
        <fullName evidence="1">RNA helicase</fullName>
        <ecNumber evidence="1">3.6.4.13</ecNumber>
    </recommendedName>
</protein>
<keyword evidence="5" id="KW-1185">Reference proteome</keyword>
<evidence type="ECO:0000259" key="3">
    <source>
        <dbReference type="PROSITE" id="PS51194"/>
    </source>
</evidence>
<reference evidence="4" key="2">
    <citation type="submission" date="2023-05" db="EMBL/GenBank/DDBJ databases">
        <authorList>
            <person name="Schelkunov M.I."/>
        </authorList>
    </citation>
    <scope>NUCLEOTIDE SEQUENCE</scope>
    <source>
        <strain evidence="4">Hsosn_3</strain>
        <tissue evidence="4">Leaf</tissue>
    </source>
</reference>
<dbReference type="GO" id="GO:0003724">
    <property type="term" value="F:RNA helicase activity"/>
    <property type="evidence" value="ECO:0007669"/>
    <property type="project" value="UniProtKB-EC"/>
</dbReference>